<organism evidence="3 4">
    <name type="scientific">Myxococcus stipitatus (strain DSM 14675 / JCM 12634 / Mx s8)</name>
    <dbReference type="NCBI Taxonomy" id="1278073"/>
    <lineage>
        <taxon>Bacteria</taxon>
        <taxon>Pseudomonadati</taxon>
        <taxon>Myxococcota</taxon>
        <taxon>Myxococcia</taxon>
        <taxon>Myxococcales</taxon>
        <taxon>Cystobacterineae</taxon>
        <taxon>Myxococcaceae</taxon>
        <taxon>Myxococcus</taxon>
    </lineage>
</organism>
<evidence type="ECO:0000259" key="2">
    <source>
        <dbReference type="Pfam" id="PF13817"/>
    </source>
</evidence>
<evidence type="ECO:0000259" key="1">
    <source>
        <dbReference type="Pfam" id="PF03050"/>
    </source>
</evidence>
<dbReference type="eggNOG" id="COG3436">
    <property type="taxonomic scope" value="Bacteria"/>
</dbReference>
<keyword evidence="4" id="KW-1185">Reference proteome</keyword>
<dbReference type="EMBL" id="CP004025">
    <property type="protein sequence ID" value="AGC44955.1"/>
    <property type="molecule type" value="Genomic_DNA"/>
</dbReference>
<feature type="domain" description="Transposase IS66 C-terminal" evidence="2">
    <location>
        <begin position="151"/>
        <end position="188"/>
    </location>
</feature>
<name>L7UAU5_MYXSD</name>
<dbReference type="Pfam" id="PF03050">
    <property type="entry name" value="DDE_Tnp_IS66"/>
    <property type="match status" value="1"/>
</dbReference>
<dbReference type="Pfam" id="PF13817">
    <property type="entry name" value="DDE_Tnp_IS66_C"/>
    <property type="match status" value="1"/>
</dbReference>
<dbReference type="InterPro" id="IPR004291">
    <property type="entry name" value="Transposase_IS66_central"/>
</dbReference>
<feature type="domain" description="Transposase IS66 central" evidence="1">
    <location>
        <begin position="6"/>
        <end position="144"/>
    </location>
</feature>
<dbReference type="InterPro" id="IPR039552">
    <property type="entry name" value="IS66_C"/>
</dbReference>
<dbReference type="PATRIC" id="fig|1278073.3.peg.3711"/>
<evidence type="ECO:0000313" key="4">
    <source>
        <dbReference type="Proteomes" id="UP000011131"/>
    </source>
</evidence>
<sequence length="200" mass="21874">MTLPEGRVRVGCWAHVRRKFFDALPTAPESRAALDFVLALYHVEHSARDAGTIGAPEHLHARRTTSARVLKHLAAWVDEQLPLHPPKSTQGLSLRYTKGQWNALTRFLEAPSLPLDNNAAERALRAMALGRKNYLFVGNDEAGRNLAGLSSLVATCEANGVNPEAYFADVLMRLGSHPASRLNALLPHLWQPSSSAPDSS</sequence>
<reference evidence="3 4" key="1">
    <citation type="journal article" date="2013" name="Genome Announc.">
        <title>Complete genome sequence of Myxococcus stipitatus strain DSM 14675, a fruiting myxobacterium.</title>
        <authorList>
            <person name="Huntley S."/>
            <person name="Kneip S."/>
            <person name="Treuner-Lange A."/>
            <person name="Sogaard-Andersen L."/>
        </authorList>
    </citation>
    <scope>NUCLEOTIDE SEQUENCE [LARGE SCALE GENOMIC DNA]</scope>
    <source>
        <strain evidence="4">DSM 14675 / JCM 12634 / Mx s8</strain>
    </source>
</reference>
<proteinExistence type="predicted"/>
<accession>L7UAU5</accession>
<dbReference type="RefSeq" id="WP_015349215.1">
    <property type="nucleotide sequence ID" value="NC_020126.1"/>
</dbReference>
<dbReference type="KEGG" id="msd:MYSTI_03649"/>
<dbReference type="STRING" id="1278073.MYSTI_03649"/>
<dbReference type="AlphaFoldDB" id="L7UAU5"/>
<gene>
    <name evidence="3" type="ordered locus">MYSTI_03649</name>
</gene>
<dbReference type="InterPro" id="IPR052344">
    <property type="entry name" value="Transposase-related"/>
</dbReference>
<dbReference type="PANTHER" id="PTHR33678">
    <property type="entry name" value="BLL1576 PROTEIN"/>
    <property type="match status" value="1"/>
</dbReference>
<protein>
    <submittedName>
        <fullName evidence="3">IS66 family transposase truncated</fullName>
    </submittedName>
</protein>
<dbReference type="Proteomes" id="UP000011131">
    <property type="component" value="Chromosome"/>
</dbReference>
<evidence type="ECO:0000313" key="3">
    <source>
        <dbReference type="EMBL" id="AGC44955.1"/>
    </source>
</evidence>
<dbReference type="HOGENOM" id="CLU_023034_5_0_7"/>
<dbReference type="PANTHER" id="PTHR33678:SF1">
    <property type="entry name" value="BLL1576 PROTEIN"/>
    <property type="match status" value="1"/>
</dbReference>